<proteinExistence type="predicted"/>
<organism evidence="2 3">
    <name type="scientific">Lepraria finkii</name>
    <dbReference type="NCBI Taxonomy" id="1340010"/>
    <lineage>
        <taxon>Eukaryota</taxon>
        <taxon>Fungi</taxon>
        <taxon>Dikarya</taxon>
        <taxon>Ascomycota</taxon>
        <taxon>Pezizomycotina</taxon>
        <taxon>Lecanoromycetes</taxon>
        <taxon>OSLEUM clade</taxon>
        <taxon>Lecanoromycetidae</taxon>
        <taxon>Lecanorales</taxon>
        <taxon>Lecanorineae</taxon>
        <taxon>Stereocaulaceae</taxon>
        <taxon>Lepraria</taxon>
    </lineage>
</organism>
<protein>
    <submittedName>
        <fullName evidence="2">Uncharacterized protein</fullName>
    </submittedName>
</protein>
<dbReference type="Proteomes" id="UP001590951">
    <property type="component" value="Unassembled WGS sequence"/>
</dbReference>
<evidence type="ECO:0000313" key="3">
    <source>
        <dbReference type="Proteomes" id="UP001590951"/>
    </source>
</evidence>
<feature type="compositionally biased region" description="Basic and acidic residues" evidence="1">
    <location>
        <begin position="87"/>
        <end position="96"/>
    </location>
</feature>
<keyword evidence="3" id="KW-1185">Reference proteome</keyword>
<evidence type="ECO:0000256" key="1">
    <source>
        <dbReference type="SAM" id="MobiDB-lite"/>
    </source>
</evidence>
<reference evidence="2 3" key="1">
    <citation type="submission" date="2024-09" db="EMBL/GenBank/DDBJ databases">
        <title>Rethinking Asexuality: The Enigmatic Case of Functional Sexual Genes in Lepraria (Stereocaulaceae).</title>
        <authorList>
            <person name="Doellman M."/>
            <person name="Sun Y."/>
            <person name="Barcenas-Pena A."/>
            <person name="Lumbsch H.T."/>
            <person name="Grewe F."/>
        </authorList>
    </citation>
    <scope>NUCLEOTIDE SEQUENCE [LARGE SCALE GENOMIC DNA]</scope>
    <source>
        <strain evidence="2 3">Grewe 0041</strain>
    </source>
</reference>
<feature type="region of interest" description="Disordered" evidence="1">
    <location>
        <begin position="29"/>
        <end position="96"/>
    </location>
</feature>
<dbReference type="EMBL" id="JBHFEH010000073">
    <property type="protein sequence ID" value="KAL2049052.1"/>
    <property type="molecule type" value="Genomic_DNA"/>
</dbReference>
<evidence type="ECO:0000313" key="2">
    <source>
        <dbReference type="EMBL" id="KAL2049052.1"/>
    </source>
</evidence>
<name>A0ABR4AVX1_9LECA</name>
<gene>
    <name evidence="2" type="ORF">ABVK25_010724</name>
</gene>
<accession>A0ABR4AVX1</accession>
<sequence length="96" mass="10392">MSDPQPRKVVPTGEQVSIHGVIFDMQQLEPISDSLPPPIAGKQREKMGASSKMKVPSIRTIVDSSEGPLGEKTMSKQSEESGLALGDSDKEKQKDE</sequence>
<comment type="caution">
    <text evidence="2">The sequence shown here is derived from an EMBL/GenBank/DDBJ whole genome shotgun (WGS) entry which is preliminary data.</text>
</comment>